<gene>
    <name evidence="7" type="ORF">Q9R02_15840</name>
</gene>
<feature type="transmembrane region" description="Helical" evidence="6">
    <location>
        <begin position="162"/>
        <end position="182"/>
    </location>
</feature>
<evidence type="ECO:0000313" key="7">
    <source>
        <dbReference type="EMBL" id="MDP5228629.1"/>
    </source>
</evidence>
<accession>A0ABT9ISN9</accession>
<dbReference type="Proteomes" id="UP001232725">
    <property type="component" value="Unassembled WGS sequence"/>
</dbReference>
<evidence type="ECO:0000256" key="1">
    <source>
        <dbReference type="ARBA" id="ARBA00004651"/>
    </source>
</evidence>
<proteinExistence type="predicted"/>
<feature type="transmembrane region" description="Helical" evidence="6">
    <location>
        <begin position="75"/>
        <end position="92"/>
    </location>
</feature>
<evidence type="ECO:0000256" key="5">
    <source>
        <dbReference type="ARBA" id="ARBA00023136"/>
    </source>
</evidence>
<dbReference type="PANTHER" id="PTHR30086:SF20">
    <property type="entry name" value="ARGININE EXPORTER PROTEIN ARGO-RELATED"/>
    <property type="match status" value="1"/>
</dbReference>
<comment type="caution">
    <text evidence="7">The sequence shown here is derived from an EMBL/GenBank/DDBJ whole genome shotgun (WGS) entry which is preliminary data.</text>
</comment>
<evidence type="ECO:0000313" key="8">
    <source>
        <dbReference type="Proteomes" id="UP001232725"/>
    </source>
</evidence>
<dbReference type="PIRSF" id="PIRSF006324">
    <property type="entry name" value="LeuE"/>
    <property type="match status" value="1"/>
</dbReference>
<dbReference type="RefSeq" id="WP_305997674.1">
    <property type="nucleotide sequence ID" value="NZ_JAVALS010000019.1"/>
</dbReference>
<keyword evidence="3 6" id="KW-0812">Transmembrane</keyword>
<evidence type="ECO:0000256" key="2">
    <source>
        <dbReference type="ARBA" id="ARBA00022475"/>
    </source>
</evidence>
<feature type="transmembrane region" description="Helical" evidence="6">
    <location>
        <begin position="12"/>
        <end position="33"/>
    </location>
</feature>
<sequence length="217" mass="23167">MTLEQSLLGYAALSVLITILPGTDTALILRYALGQSRKHAYMAGLGMITGAFIWSVAAATGVSALLAVSTIAYDVLRIIGAGYMLWLAFSFWKASFAKTQDATVDTPAGKAAIAPEHLGKTWSKGFLSNILNPKFGMFCLAVIPQFLVPGIAPLAMGLMLSVISNLEAIAWFVVIITAAHFFRRWLDGPRFRKIIDRVTGTALGAFGVVAIVETAKG</sequence>
<name>A0ABT9ISN9_9MICC</name>
<keyword evidence="4 6" id="KW-1133">Transmembrane helix</keyword>
<keyword evidence="8" id="KW-1185">Reference proteome</keyword>
<reference evidence="7 8" key="1">
    <citation type="submission" date="2023-08" db="EMBL/GenBank/DDBJ databases">
        <title>Arthrobacter horti sp. nov., isolated from forest soil.</title>
        <authorList>
            <person name="Park M."/>
        </authorList>
    </citation>
    <scope>NUCLEOTIDE SEQUENCE [LARGE SCALE GENOMIC DNA]</scope>
    <source>
        <strain evidence="7 8">YJM1</strain>
    </source>
</reference>
<dbReference type="PANTHER" id="PTHR30086">
    <property type="entry name" value="ARGININE EXPORTER PROTEIN ARGO"/>
    <property type="match status" value="1"/>
</dbReference>
<comment type="subcellular location">
    <subcellularLocation>
        <location evidence="1">Cell membrane</location>
        <topology evidence="1">Multi-pass membrane protein</topology>
    </subcellularLocation>
</comment>
<evidence type="ECO:0000256" key="4">
    <source>
        <dbReference type="ARBA" id="ARBA00022989"/>
    </source>
</evidence>
<dbReference type="Pfam" id="PF01810">
    <property type="entry name" value="LysE"/>
    <property type="match status" value="1"/>
</dbReference>
<feature type="transmembrane region" description="Helical" evidence="6">
    <location>
        <begin position="45"/>
        <end position="69"/>
    </location>
</feature>
<keyword evidence="2" id="KW-1003">Cell membrane</keyword>
<dbReference type="InterPro" id="IPR001123">
    <property type="entry name" value="LeuE-type"/>
</dbReference>
<evidence type="ECO:0000256" key="6">
    <source>
        <dbReference type="SAM" id="Phobius"/>
    </source>
</evidence>
<evidence type="ECO:0000256" key="3">
    <source>
        <dbReference type="ARBA" id="ARBA00022692"/>
    </source>
</evidence>
<organism evidence="7 8">
    <name type="scientific">Arthrobacter horti</name>
    <dbReference type="NCBI Taxonomy" id="3068273"/>
    <lineage>
        <taxon>Bacteria</taxon>
        <taxon>Bacillati</taxon>
        <taxon>Actinomycetota</taxon>
        <taxon>Actinomycetes</taxon>
        <taxon>Micrococcales</taxon>
        <taxon>Micrococcaceae</taxon>
        <taxon>Arthrobacter</taxon>
    </lineage>
</organism>
<protein>
    <submittedName>
        <fullName evidence="7">LysE family translocator</fullName>
    </submittedName>
</protein>
<keyword evidence="5 6" id="KW-0472">Membrane</keyword>
<dbReference type="EMBL" id="JAVALS010000019">
    <property type="protein sequence ID" value="MDP5228629.1"/>
    <property type="molecule type" value="Genomic_DNA"/>
</dbReference>